<dbReference type="SUPFAM" id="SSF55909">
    <property type="entry name" value="Pentein"/>
    <property type="match status" value="1"/>
</dbReference>
<dbReference type="Proteomes" id="UP001589862">
    <property type="component" value="Unassembled WGS sequence"/>
</dbReference>
<evidence type="ECO:0000313" key="3">
    <source>
        <dbReference type="Proteomes" id="UP001589862"/>
    </source>
</evidence>
<keyword evidence="3" id="KW-1185">Reference proteome</keyword>
<comment type="caution">
    <text evidence="2">The sequence shown here is derived from an EMBL/GenBank/DDBJ whole genome shotgun (WGS) entry which is preliminary data.</text>
</comment>
<protein>
    <submittedName>
        <fullName evidence="2">Agmatine deiminase family protein</fullName>
    </submittedName>
</protein>
<proteinExistence type="predicted"/>
<keyword evidence="1" id="KW-0378">Hydrolase</keyword>
<dbReference type="Gene3D" id="3.75.10.10">
    <property type="entry name" value="L-arginine/glycine Amidinotransferase, Chain A"/>
    <property type="match status" value="1"/>
</dbReference>
<dbReference type="RefSeq" id="WP_377460358.1">
    <property type="nucleotide sequence ID" value="NZ_JBHLUB010000032.1"/>
</dbReference>
<organism evidence="2 3">
    <name type="scientific">Micrococcoides hystricis</name>
    <dbReference type="NCBI Taxonomy" id="1572761"/>
    <lineage>
        <taxon>Bacteria</taxon>
        <taxon>Bacillati</taxon>
        <taxon>Actinomycetota</taxon>
        <taxon>Actinomycetes</taxon>
        <taxon>Micrococcales</taxon>
        <taxon>Micrococcaceae</taxon>
        <taxon>Micrococcoides</taxon>
    </lineage>
</organism>
<evidence type="ECO:0000256" key="1">
    <source>
        <dbReference type="ARBA" id="ARBA00022801"/>
    </source>
</evidence>
<sequence>MRPSPRRLPALNAHMIDALVAFPPANALTGQSLLQLSAMRRSAATAAHMLREACPVHVVAPQQLRSDLGFFLDPNVPVLDQKLNLGLVGATAVPVLADDQLRICDFTFNAWGDQDLPQRWDNRFGSWLAGDRGVDSDFSLLSFSASDMVHDGNGTLVLSEQTLLYPQRNPGWSKGAIERELDRLLGAERFVWIPGRARTSAFFTDDRTAVVQIPQEFEDSFEQALEIAALIEGGTNAAGEHYNIATINPSVSGHSYLDVLVVNDHVFVPSYAEDSDAAALQVFQDLYPGKLVQQWDSRAVAHRGLSWSDVVLLIPQT</sequence>
<dbReference type="EMBL" id="JBHLUB010000032">
    <property type="protein sequence ID" value="MFC0582861.1"/>
    <property type="molecule type" value="Genomic_DNA"/>
</dbReference>
<gene>
    <name evidence="2" type="ORF">ACFFFR_10825</name>
</gene>
<dbReference type="PANTHER" id="PTHR31377:SF0">
    <property type="entry name" value="AGMATINE DEIMINASE-RELATED"/>
    <property type="match status" value="1"/>
</dbReference>
<dbReference type="PANTHER" id="PTHR31377">
    <property type="entry name" value="AGMATINE DEIMINASE-RELATED"/>
    <property type="match status" value="1"/>
</dbReference>
<reference evidence="2 3" key="1">
    <citation type="submission" date="2024-09" db="EMBL/GenBank/DDBJ databases">
        <authorList>
            <person name="Sun Q."/>
            <person name="Mori K."/>
        </authorList>
    </citation>
    <scope>NUCLEOTIDE SEQUENCE [LARGE SCALE GENOMIC DNA]</scope>
    <source>
        <strain evidence="2 3">NCAIM B.02604</strain>
    </source>
</reference>
<evidence type="ECO:0000313" key="2">
    <source>
        <dbReference type="EMBL" id="MFC0582861.1"/>
    </source>
</evidence>
<accession>A0ABV6PDW3</accession>
<name>A0ABV6PDW3_9MICC</name>
<dbReference type="InterPro" id="IPR007466">
    <property type="entry name" value="Peptidyl-Arg-deiminase_porph"/>
</dbReference>
<dbReference type="Pfam" id="PF04371">
    <property type="entry name" value="PAD_porph"/>
    <property type="match status" value="1"/>
</dbReference>